<evidence type="ECO:0000256" key="10">
    <source>
        <dbReference type="ARBA" id="ARBA00047657"/>
    </source>
</evidence>
<dbReference type="Gene3D" id="3.40.50.300">
    <property type="entry name" value="P-loop containing nucleotide triphosphate hydrolases"/>
    <property type="match status" value="1"/>
</dbReference>
<keyword evidence="7 11" id="KW-0418">Kinase</keyword>
<organism evidence="15 16">
    <name type="scientific">Termitidicoccus mucosus</name>
    <dbReference type="NCBI Taxonomy" id="1184151"/>
    <lineage>
        <taxon>Bacteria</taxon>
        <taxon>Pseudomonadati</taxon>
        <taxon>Verrucomicrobiota</taxon>
        <taxon>Opitutia</taxon>
        <taxon>Opitutales</taxon>
        <taxon>Opitutaceae</taxon>
        <taxon>Termitidicoccus</taxon>
    </lineage>
</organism>
<evidence type="ECO:0000256" key="5">
    <source>
        <dbReference type="ARBA" id="ARBA00022679"/>
    </source>
</evidence>
<evidence type="ECO:0000256" key="2">
    <source>
        <dbReference type="ARBA" id="ARBA00006883"/>
    </source>
</evidence>
<sequence length="350" mass="39459">MPKALQGITVAHFFETYRAKLKLELVTGADGLHRIIREGSINRPSLALTGFFKYFAQRRIQVLGAAEMTFLKTLSDERQREIITGMADRQIPCLVLTRNFIPTPAMLAVAKERRLAIFRTPKITMHFINLATLYIDNEFAPSVSEHATTLDIRGIGVMLRGGSGVGKSECALALIERGHSLVADDLTVIKLLDERELVASSRALNRGYMECRGIGIINVTEMFGIRCIRVEKRIDMVISMYEWTPDVIEERTGLEENFYEILGIKVPHIILYVRPGRDMARLVEVAALTQALKKIGHDPAKEFNDRLIAFMSEQAAEPERTIRLSSSRPPLDPNESTDLVDDEEEEFRGE</sequence>
<dbReference type="STRING" id="1184151.AW736_25300"/>
<keyword evidence="4 11" id="KW-0723">Serine/threonine-protein kinase</keyword>
<dbReference type="GO" id="GO:0006109">
    <property type="term" value="P:regulation of carbohydrate metabolic process"/>
    <property type="evidence" value="ECO:0007669"/>
    <property type="project" value="UniProtKB-UniRule"/>
</dbReference>
<feature type="region of interest" description="Disordered" evidence="12">
    <location>
        <begin position="319"/>
        <end position="350"/>
    </location>
</feature>
<dbReference type="Gene3D" id="3.40.1390.20">
    <property type="entry name" value="HprK N-terminal domain-like"/>
    <property type="match status" value="1"/>
</dbReference>
<dbReference type="SUPFAM" id="SSF53795">
    <property type="entry name" value="PEP carboxykinase-like"/>
    <property type="match status" value="1"/>
</dbReference>
<dbReference type="Proteomes" id="UP000078486">
    <property type="component" value="Unassembled WGS sequence"/>
</dbReference>
<feature type="active site" evidence="11">
    <location>
        <position position="251"/>
    </location>
</feature>
<dbReference type="SUPFAM" id="SSF75138">
    <property type="entry name" value="HprK N-terminal domain-like"/>
    <property type="match status" value="1"/>
</dbReference>
<feature type="region of interest" description="Important for the catalytic mechanism of both phosphorylation and dephosphorylation" evidence="11">
    <location>
        <begin position="209"/>
        <end position="218"/>
    </location>
</feature>
<keyword evidence="8 11" id="KW-0067">ATP-binding</keyword>
<feature type="binding site" evidence="11">
    <location>
        <begin position="161"/>
        <end position="168"/>
    </location>
    <ligand>
        <name>ATP</name>
        <dbReference type="ChEBI" id="CHEBI:30616"/>
    </ligand>
</feature>
<comment type="function">
    <text evidence="11">Catalyzes the ATP- as well as the pyrophosphate-dependent phosphorylation of a specific serine residue in HPr, a phosphocarrier protein of the phosphoenolpyruvate-dependent sugar phosphotransferase system (PTS). HprK/P also catalyzes the pyrophosphate-producing, inorganic phosphate-dependent dephosphorylation (phosphorolysis) of seryl-phosphorylated HPr (P-Ser-HPr).</text>
</comment>
<comment type="similarity">
    <text evidence="2 11">Belongs to the HPrK/P family.</text>
</comment>
<evidence type="ECO:0000256" key="4">
    <source>
        <dbReference type="ARBA" id="ARBA00022527"/>
    </source>
</evidence>
<evidence type="ECO:0000256" key="7">
    <source>
        <dbReference type="ARBA" id="ARBA00022777"/>
    </source>
</evidence>
<reference evidence="15 16" key="1">
    <citation type="submission" date="2016-01" db="EMBL/GenBank/DDBJ databases">
        <title>High potential of lignocellulose degradation of a new Verrucomicrobia species.</title>
        <authorList>
            <person name="Wang Y."/>
            <person name="Shi Y."/>
            <person name="Qiu Z."/>
            <person name="Liu S."/>
            <person name="Yang H."/>
        </authorList>
    </citation>
    <scope>NUCLEOTIDE SEQUENCE [LARGE SCALE GENOMIC DNA]</scope>
    <source>
        <strain evidence="15 16">TSB47</strain>
    </source>
</reference>
<name>A0A178ICY4_9BACT</name>
<comment type="catalytic activity">
    <reaction evidence="1 11">
        <text>[HPr protein]-L-serine + ATP = [HPr protein]-O-phospho-L-serine + ADP + H(+)</text>
        <dbReference type="Rhea" id="RHEA:46600"/>
        <dbReference type="Rhea" id="RHEA-COMP:11602"/>
        <dbReference type="Rhea" id="RHEA-COMP:11603"/>
        <dbReference type="ChEBI" id="CHEBI:15378"/>
        <dbReference type="ChEBI" id="CHEBI:29999"/>
        <dbReference type="ChEBI" id="CHEBI:30616"/>
        <dbReference type="ChEBI" id="CHEBI:83421"/>
        <dbReference type="ChEBI" id="CHEBI:456216"/>
    </reaction>
</comment>
<comment type="caution">
    <text evidence="15">The sequence shown here is derived from an EMBL/GenBank/DDBJ whole genome shotgun (WGS) entry which is preliminary data.</text>
</comment>
<keyword evidence="16" id="KW-1185">Reference proteome</keyword>
<dbReference type="EMBL" id="LRRQ01000189">
    <property type="protein sequence ID" value="OAM87017.1"/>
    <property type="molecule type" value="Genomic_DNA"/>
</dbReference>
<feature type="binding site" evidence="11">
    <location>
        <position position="168"/>
    </location>
    <ligand>
        <name>Mg(2+)</name>
        <dbReference type="ChEBI" id="CHEBI:18420"/>
    </ligand>
</feature>
<dbReference type="GO" id="GO:0004712">
    <property type="term" value="F:protein serine/threonine/tyrosine kinase activity"/>
    <property type="evidence" value="ECO:0007669"/>
    <property type="project" value="UniProtKB-UniRule"/>
</dbReference>
<feature type="active site" description="Proton acceptor; for phosphorylation activity. Proton donor; for dephosphorylation activity" evidence="11">
    <location>
        <position position="185"/>
    </location>
</feature>
<evidence type="ECO:0000256" key="8">
    <source>
        <dbReference type="ARBA" id="ARBA00022840"/>
    </source>
</evidence>
<dbReference type="PANTHER" id="PTHR30305:SF1">
    <property type="entry name" value="HPR KINASE_PHOSPHORYLASE"/>
    <property type="match status" value="1"/>
</dbReference>
<evidence type="ECO:0000256" key="3">
    <source>
        <dbReference type="ARBA" id="ARBA00011643"/>
    </source>
</evidence>
<gene>
    <name evidence="11" type="primary">hprK</name>
    <name evidence="15" type="ORF">AW736_25300</name>
</gene>
<dbReference type="HAMAP" id="MF_01249">
    <property type="entry name" value="HPr_kinase"/>
    <property type="match status" value="1"/>
</dbReference>
<keyword evidence="11" id="KW-0479">Metal-binding</keyword>
<protein>
    <recommendedName>
        <fullName evidence="11">HPr kinase/phosphorylase</fullName>
        <shortName evidence="11">HPrK/P</shortName>
        <ecNumber evidence="11">2.7.11.-</ecNumber>
        <ecNumber evidence="11">2.7.4.-</ecNumber>
    </recommendedName>
    <alternativeName>
        <fullName evidence="11">HPr(Ser) kinase/phosphorylase</fullName>
    </alternativeName>
</protein>
<dbReference type="PANTHER" id="PTHR30305">
    <property type="entry name" value="PROTEIN YJDM-RELATED"/>
    <property type="match status" value="1"/>
</dbReference>
<evidence type="ECO:0000259" key="14">
    <source>
        <dbReference type="Pfam" id="PF07475"/>
    </source>
</evidence>
<comment type="catalytic activity">
    <reaction evidence="10 11">
        <text>[HPr protein]-O-phospho-L-serine + phosphate + H(+) = [HPr protein]-L-serine + diphosphate</text>
        <dbReference type="Rhea" id="RHEA:46604"/>
        <dbReference type="Rhea" id="RHEA-COMP:11602"/>
        <dbReference type="Rhea" id="RHEA-COMP:11603"/>
        <dbReference type="ChEBI" id="CHEBI:15378"/>
        <dbReference type="ChEBI" id="CHEBI:29999"/>
        <dbReference type="ChEBI" id="CHEBI:33019"/>
        <dbReference type="ChEBI" id="CHEBI:43474"/>
        <dbReference type="ChEBI" id="CHEBI:83421"/>
    </reaction>
</comment>
<dbReference type="Pfam" id="PF02603">
    <property type="entry name" value="Hpr_kinase_N"/>
    <property type="match status" value="1"/>
</dbReference>
<feature type="domain" description="HPr(Ser) kinase/phosphorylase N-terminal" evidence="13">
    <location>
        <begin position="8"/>
        <end position="134"/>
    </location>
</feature>
<dbReference type="GO" id="GO:0005524">
    <property type="term" value="F:ATP binding"/>
    <property type="evidence" value="ECO:0007669"/>
    <property type="project" value="UniProtKB-UniRule"/>
</dbReference>
<dbReference type="NCBIfam" id="TIGR00679">
    <property type="entry name" value="hpr-ser"/>
    <property type="match status" value="1"/>
</dbReference>
<evidence type="ECO:0000256" key="12">
    <source>
        <dbReference type="SAM" id="MobiDB-lite"/>
    </source>
</evidence>
<keyword evidence="6 11" id="KW-0547">Nucleotide-binding</keyword>
<dbReference type="EC" id="2.7.11.-" evidence="11"/>
<feature type="binding site" evidence="11">
    <location>
        <position position="210"/>
    </location>
    <ligand>
        <name>Mg(2+)</name>
        <dbReference type="ChEBI" id="CHEBI:18420"/>
    </ligand>
</feature>
<evidence type="ECO:0000256" key="1">
    <source>
        <dbReference type="ARBA" id="ARBA00001120"/>
    </source>
</evidence>
<comment type="domain">
    <text evidence="11">The Walker A ATP-binding motif also binds Pi and PPi.</text>
</comment>
<dbReference type="InterPro" id="IPR027417">
    <property type="entry name" value="P-loop_NTPase"/>
</dbReference>
<evidence type="ECO:0000256" key="11">
    <source>
        <dbReference type="HAMAP-Rule" id="MF_01249"/>
    </source>
</evidence>
<feature type="compositionally biased region" description="Acidic residues" evidence="12">
    <location>
        <begin position="338"/>
        <end position="350"/>
    </location>
</feature>
<accession>A0A178ICY4</accession>
<dbReference type="InterPro" id="IPR028979">
    <property type="entry name" value="Ser_kin/Pase_Hpr-like_N_sf"/>
</dbReference>
<evidence type="ECO:0000256" key="9">
    <source>
        <dbReference type="ARBA" id="ARBA00023268"/>
    </source>
</evidence>
<feature type="domain" description="HPr kinase/phosphorylase C-terminal" evidence="14">
    <location>
        <begin position="138"/>
        <end position="306"/>
    </location>
</feature>
<dbReference type="GO" id="GO:0000155">
    <property type="term" value="F:phosphorelay sensor kinase activity"/>
    <property type="evidence" value="ECO:0007669"/>
    <property type="project" value="InterPro"/>
</dbReference>
<dbReference type="GO" id="GO:0000287">
    <property type="term" value="F:magnesium ion binding"/>
    <property type="evidence" value="ECO:0007669"/>
    <property type="project" value="UniProtKB-UniRule"/>
</dbReference>
<evidence type="ECO:0000313" key="16">
    <source>
        <dbReference type="Proteomes" id="UP000078486"/>
    </source>
</evidence>
<dbReference type="CDD" id="cd01918">
    <property type="entry name" value="HprK_C"/>
    <property type="match status" value="1"/>
</dbReference>
<dbReference type="AlphaFoldDB" id="A0A178ICY4"/>
<dbReference type="RefSeq" id="WP_068773072.1">
    <property type="nucleotide sequence ID" value="NZ_CP109796.1"/>
</dbReference>
<dbReference type="GO" id="GO:0004674">
    <property type="term" value="F:protein serine/threonine kinase activity"/>
    <property type="evidence" value="ECO:0007669"/>
    <property type="project" value="UniProtKB-KW"/>
</dbReference>
<dbReference type="InterPro" id="IPR011126">
    <property type="entry name" value="Hpr_kin/Pase_Hpr_N"/>
</dbReference>
<dbReference type="InterPro" id="IPR011104">
    <property type="entry name" value="Hpr_kin/Pase_C"/>
</dbReference>
<dbReference type="InterPro" id="IPR003755">
    <property type="entry name" value="HPr(Ser)_kin/Pase"/>
</dbReference>
<comment type="subunit">
    <text evidence="3 11">Homohexamer.</text>
</comment>
<dbReference type="Pfam" id="PF07475">
    <property type="entry name" value="Hpr_kinase_C"/>
    <property type="match status" value="1"/>
</dbReference>
<evidence type="ECO:0000259" key="13">
    <source>
        <dbReference type="Pfam" id="PF02603"/>
    </source>
</evidence>
<proteinExistence type="inferred from homology"/>
<dbReference type="OrthoDB" id="9778803at2"/>
<dbReference type="EC" id="2.7.4.-" evidence="11"/>
<evidence type="ECO:0000313" key="15">
    <source>
        <dbReference type="EMBL" id="OAM87017.1"/>
    </source>
</evidence>
<comment type="cofactor">
    <cofactor evidence="11">
        <name>Mg(2+)</name>
        <dbReference type="ChEBI" id="CHEBI:18420"/>
    </cofactor>
</comment>
<keyword evidence="11" id="KW-0460">Magnesium</keyword>
<keyword evidence="9 11" id="KW-0511">Multifunctional enzyme</keyword>
<feature type="active site" evidence="11">
    <location>
        <position position="167"/>
    </location>
</feature>
<comment type="miscellaneous">
    <text evidence="11">Both phosphorylation and phosphorolysis are carried out by the same active site and suggest a common mechanism for both reactions.</text>
</comment>
<feature type="active site" evidence="11">
    <location>
        <position position="146"/>
    </location>
</feature>
<keyword evidence="5 11" id="KW-0808">Transferase</keyword>
<evidence type="ECO:0000256" key="6">
    <source>
        <dbReference type="ARBA" id="ARBA00022741"/>
    </source>
</evidence>
<feature type="region of interest" description="Important for the catalytic mechanism of dephosphorylation" evidence="11">
    <location>
        <begin position="272"/>
        <end position="277"/>
    </location>
</feature>